<dbReference type="InParanoid" id="H2AM97"/>
<dbReference type="FunCoup" id="H2AM97">
    <property type="interactions" value="186"/>
</dbReference>
<accession>H2AM97</accession>
<keyword evidence="6" id="KW-0158">Chromosome</keyword>
<feature type="region of interest" description="Disordered" evidence="18">
    <location>
        <begin position="598"/>
        <end position="633"/>
    </location>
</feature>
<feature type="region of interest" description="Disordered" evidence="18">
    <location>
        <begin position="280"/>
        <end position="300"/>
    </location>
</feature>
<evidence type="ECO:0000256" key="3">
    <source>
        <dbReference type="ARBA" id="ARBA00007726"/>
    </source>
</evidence>
<evidence type="ECO:0000256" key="11">
    <source>
        <dbReference type="ARBA" id="ARBA00022840"/>
    </source>
</evidence>
<evidence type="ECO:0000313" key="21">
    <source>
        <dbReference type="Proteomes" id="UP000005220"/>
    </source>
</evidence>
<dbReference type="GO" id="GO:0016787">
    <property type="term" value="F:hydrolase activity"/>
    <property type="evidence" value="ECO:0007669"/>
    <property type="project" value="UniProtKB-KW"/>
</dbReference>
<dbReference type="Gene3D" id="3.40.50.410">
    <property type="entry name" value="von Willebrand factor, type A domain"/>
    <property type="match status" value="1"/>
</dbReference>
<gene>
    <name evidence="20" type="primary">KAFR0A00590</name>
    <name evidence="20" type="ORF">KAFR_0A00590</name>
</gene>
<evidence type="ECO:0000256" key="7">
    <source>
        <dbReference type="ARBA" id="ARBA00022741"/>
    </source>
</evidence>
<dbReference type="GO" id="GO:0034502">
    <property type="term" value="P:protein localization to chromosome"/>
    <property type="evidence" value="ECO:0007669"/>
    <property type="project" value="EnsemblFungi"/>
</dbReference>
<keyword evidence="21" id="KW-1185">Reference proteome</keyword>
<keyword evidence="13" id="KW-0238">DNA-binding</keyword>
<evidence type="ECO:0000256" key="12">
    <source>
        <dbReference type="ARBA" id="ARBA00022895"/>
    </source>
</evidence>
<name>H2AM97_KAZAF</name>
<dbReference type="GO" id="GO:0003678">
    <property type="term" value="F:DNA helicase activity"/>
    <property type="evidence" value="ECO:0007669"/>
    <property type="project" value="UniProtKB-EC"/>
</dbReference>
<dbReference type="GO" id="GO:0097695">
    <property type="term" value="P:establishment of protein-containing complex localization to telomere"/>
    <property type="evidence" value="ECO:0007669"/>
    <property type="project" value="EnsemblFungi"/>
</dbReference>
<dbReference type="GO" id="GO:0003684">
    <property type="term" value="F:damaged DNA binding"/>
    <property type="evidence" value="ECO:0007669"/>
    <property type="project" value="InterPro"/>
</dbReference>
<dbReference type="Gene3D" id="2.40.290.10">
    <property type="match status" value="1"/>
</dbReference>
<dbReference type="KEGG" id="kaf:KAFR_0A00590"/>
<dbReference type="InterPro" id="IPR005161">
    <property type="entry name" value="Ku_N"/>
</dbReference>
<dbReference type="GO" id="GO:0043564">
    <property type="term" value="C:Ku70:Ku80 complex"/>
    <property type="evidence" value="ECO:0007669"/>
    <property type="project" value="EnsemblFungi"/>
</dbReference>
<evidence type="ECO:0000256" key="14">
    <source>
        <dbReference type="ARBA" id="ARBA00023172"/>
    </source>
</evidence>
<keyword evidence="10" id="KW-0347">Helicase</keyword>
<dbReference type="CDD" id="cd00873">
    <property type="entry name" value="KU80"/>
    <property type="match status" value="1"/>
</dbReference>
<evidence type="ECO:0000256" key="10">
    <source>
        <dbReference type="ARBA" id="ARBA00022806"/>
    </source>
</evidence>
<evidence type="ECO:0000259" key="19">
    <source>
        <dbReference type="SMART" id="SM00559"/>
    </source>
</evidence>
<dbReference type="GO" id="GO:0007535">
    <property type="term" value="P:donor selection"/>
    <property type="evidence" value="ECO:0007669"/>
    <property type="project" value="EnsemblFungi"/>
</dbReference>
<dbReference type="InterPro" id="IPR024193">
    <property type="entry name" value="Ku80"/>
</dbReference>
<dbReference type="GO" id="GO:0031509">
    <property type="term" value="P:subtelomeric heterochromatin formation"/>
    <property type="evidence" value="ECO:0007669"/>
    <property type="project" value="EnsemblFungi"/>
</dbReference>
<evidence type="ECO:0000313" key="20">
    <source>
        <dbReference type="EMBL" id="CCF55497.1"/>
    </source>
</evidence>
<dbReference type="GO" id="GO:0000723">
    <property type="term" value="P:telomere maintenance"/>
    <property type="evidence" value="ECO:0007669"/>
    <property type="project" value="EnsemblFungi"/>
</dbReference>
<feature type="domain" description="Ku" evidence="19">
    <location>
        <begin position="310"/>
        <end position="457"/>
    </location>
</feature>
<keyword evidence="8" id="KW-0227">DNA damage</keyword>
<dbReference type="SUPFAM" id="SSF53300">
    <property type="entry name" value="vWA-like"/>
    <property type="match status" value="1"/>
</dbReference>
<dbReference type="RefSeq" id="XP_003954632.1">
    <property type="nucleotide sequence ID" value="XM_003954583.1"/>
</dbReference>
<evidence type="ECO:0000256" key="8">
    <source>
        <dbReference type="ARBA" id="ARBA00022763"/>
    </source>
</evidence>
<dbReference type="GO" id="GO:0000724">
    <property type="term" value="P:double-strand break repair via homologous recombination"/>
    <property type="evidence" value="ECO:0007669"/>
    <property type="project" value="EnsemblFungi"/>
</dbReference>
<keyword evidence="11" id="KW-0067">ATP-binding</keyword>
<evidence type="ECO:0000256" key="17">
    <source>
        <dbReference type="ARBA" id="ARBA00031847"/>
    </source>
</evidence>
<dbReference type="GO" id="GO:0070034">
    <property type="term" value="F:telomerase RNA binding"/>
    <property type="evidence" value="ECO:0007669"/>
    <property type="project" value="EnsemblFungi"/>
</dbReference>
<keyword evidence="16" id="KW-0539">Nucleus</keyword>
<sequence length="633" mass="72149">MSAECTSFIIDVSNSMVSNYRIDNIISYLEYVFFDKVKKSRKTDYISVYLCNSKETNNFMGIEYVYQVCEFIAPMTSIDLCNISHYIRNMPPMDENLENNMDKNLLLSSLEIKDKFGKTKMDRKIMIFTDDLVGLNLQEDEINALVGEFNGRFILIDCNDEQQDLKEDESSWIKLINCAPKSQLFHINELLEEIASPKPATVKPVRIFTGDLRLGADISTIMEEDTEIDPFTDPFSLCMRVEGYPATKSVTSLSKKTVLKTEDKKYSSIKSIVEYELHNDKKDTQSKESDMKEKFKEKEGEKEGELPYNIITVSKDYITKAYRYGSDYAVLPPPLAEKFYYETIPGLDIRGFVDESSLPRYYLSSESVFILADTRMGSMADIFAFGVLVDAMYKNEKVAIARYVQKKLSDVEMVALIPLRISTENINAKSDVRALILNRIPFAEDMRVSDFPKLVNRRTTSGKSINVDEDETIELDKLMNEFVDSMDMDNLTGVADDKYYQSINEVNSDTTLVLPASRRKVEKEEDPLRMLAITNHLQVQVLREYLHQISLKGDEGLSVNAPTLPRYLAEKIEPHVIDSDRNDRISTDLMSLARLAKTDDTEKAASRATQEQLEAVAEGPPVEDLLAAGRRNQ</sequence>
<dbReference type="EC" id="3.6.4.12" evidence="4"/>
<keyword evidence="14" id="KW-0233">DNA recombination</keyword>
<evidence type="ECO:0000256" key="13">
    <source>
        <dbReference type="ARBA" id="ARBA00023125"/>
    </source>
</evidence>
<dbReference type="SUPFAM" id="SSF100939">
    <property type="entry name" value="SPOC domain-like"/>
    <property type="match status" value="1"/>
</dbReference>
<dbReference type="Pfam" id="PF03731">
    <property type="entry name" value="Ku_N"/>
    <property type="match status" value="1"/>
</dbReference>
<evidence type="ECO:0000256" key="2">
    <source>
        <dbReference type="ARBA" id="ARBA00004574"/>
    </source>
</evidence>
<evidence type="ECO:0000256" key="1">
    <source>
        <dbReference type="ARBA" id="ARBA00004123"/>
    </source>
</evidence>
<dbReference type="AlphaFoldDB" id="H2AM97"/>
<dbReference type="STRING" id="1071382.H2AM97"/>
<dbReference type="GO" id="GO:0003690">
    <property type="term" value="F:double-stranded DNA binding"/>
    <property type="evidence" value="ECO:0007669"/>
    <property type="project" value="TreeGrafter"/>
</dbReference>
<dbReference type="InterPro" id="IPR016194">
    <property type="entry name" value="SPOC-like_C_dom_sf"/>
</dbReference>
<comment type="similarity">
    <text evidence="3">Belongs to the ku80 family.</text>
</comment>
<dbReference type="PANTHER" id="PTHR12604:SF4">
    <property type="entry name" value="X-RAY REPAIR CROSS-COMPLEMENTING PROTEIN 5"/>
    <property type="match status" value="1"/>
</dbReference>
<evidence type="ECO:0000256" key="4">
    <source>
        <dbReference type="ARBA" id="ARBA00012551"/>
    </source>
</evidence>
<evidence type="ECO:0000256" key="5">
    <source>
        <dbReference type="ARBA" id="ARBA00021792"/>
    </source>
</evidence>
<comment type="subcellular location">
    <subcellularLocation>
        <location evidence="2">Chromosome</location>
        <location evidence="2">Telomere</location>
    </subcellularLocation>
    <subcellularLocation>
        <location evidence="1">Nucleus</location>
    </subcellularLocation>
</comment>
<dbReference type="Pfam" id="PF02735">
    <property type="entry name" value="Ku"/>
    <property type="match status" value="1"/>
</dbReference>
<dbReference type="PANTHER" id="PTHR12604">
    <property type="entry name" value="KU AUTOANTIGEN DNA HELICASE"/>
    <property type="match status" value="1"/>
</dbReference>
<keyword evidence="9" id="KW-0378">Hydrolase</keyword>
<dbReference type="GO" id="GO:0006303">
    <property type="term" value="P:double-strand break repair via nonhomologous end joining"/>
    <property type="evidence" value="ECO:0007669"/>
    <property type="project" value="EnsemblFungi"/>
</dbReference>
<protein>
    <recommendedName>
        <fullName evidence="5">ATP-dependent DNA helicase II subunit 2</fullName>
        <ecNumber evidence="4">3.6.4.12</ecNumber>
    </recommendedName>
    <alternativeName>
        <fullName evidence="17">ATP-dependent DNA helicase II subunit Ku80</fullName>
    </alternativeName>
</protein>
<dbReference type="InterPro" id="IPR036465">
    <property type="entry name" value="vWFA_dom_sf"/>
</dbReference>
<keyword evidence="12" id="KW-0779">Telomere</keyword>
<dbReference type="OrthoDB" id="30826at2759"/>
<dbReference type="SMART" id="SM00559">
    <property type="entry name" value="Ku78"/>
    <property type="match status" value="1"/>
</dbReference>
<dbReference type="eggNOG" id="KOG2326">
    <property type="taxonomic scope" value="Eukaryota"/>
</dbReference>
<reference evidence="20 21" key="1">
    <citation type="journal article" date="2011" name="Proc. Natl. Acad. Sci. U.S.A.">
        <title>Evolutionary erosion of yeast sex chromosomes by mating-type switching accidents.</title>
        <authorList>
            <person name="Gordon J.L."/>
            <person name="Armisen D."/>
            <person name="Proux-Wera E."/>
            <person name="Oheigeartaigh S.S."/>
            <person name="Byrne K.P."/>
            <person name="Wolfe K.H."/>
        </authorList>
    </citation>
    <scope>NUCLEOTIDE SEQUENCE [LARGE SCALE GENOMIC DNA]</scope>
    <source>
        <strain evidence="21">ATCC 22294 / BCRC 22015 / CBS 2517 / CECT 1963 / NBRC 1671 / NRRL Y-8276</strain>
    </source>
</reference>
<dbReference type="GO" id="GO:0000781">
    <property type="term" value="C:chromosome, telomeric region"/>
    <property type="evidence" value="ECO:0007669"/>
    <property type="project" value="UniProtKB-SubCell"/>
</dbReference>
<organism evidence="20 21">
    <name type="scientific">Kazachstania africana (strain ATCC 22294 / BCRC 22015 / CBS 2517 / CECT 1963 / NBRC 1671 / NRRL Y-8276)</name>
    <name type="common">Yeast</name>
    <name type="synonym">Kluyveromyces africanus</name>
    <dbReference type="NCBI Taxonomy" id="1071382"/>
    <lineage>
        <taxon>Eukaryota</taxon>
        <taxon>Fungi</taxon>
        <taxon>Dikarya</taxon>
        <taxon>Ascomycota</taxon>
        <taxon>Saccharomycotina</taxon>
        <taxon>Saccharomycetes</taxon>
        <taxon>Saccharomycetales</taxon>
        <taxon>Saccharomycetaceae</taxon>
        <taxon>Kazachstania</taxon>
    </lineage>
</organism>
<dbReference type="GO" id="GO:0042162">
    <property type="term" value="F:telomeric DNA binding"/>
    <property type="evidence" value="ECO:0007669"/>
    <property type="project" value="EnsemblFungi"/>
</dbReference>
<evidence type="ECO:0000256" key="18">
    <source>
        <dbReference type="SAM" id="MobiDB-lite"/>
    </source>
</evidence>
<evidence type="ECO:0000256" key="16">
    <source>
        <dbReference type="ARBA" id="ARBA00023242"/>
    </source>
</evidence>
<keyword evidence="15" id="KW-0234">DNA repair</keyword>
<evidence type="ECO:0000256" key="9">
    <source>
        <dbReference type="ARBA" id="ARBA00022801"/>
    </source>
</evidence>
<dbReference type="GO" id="GO:0005524">
    <property type="term" value="F:ATP binding"/>
    <property type="evidence" value="ECO:0007669"/>
    <property type="project" value="UniProtKB-KW"/>
</dbReference>
<dbReference type="InterPro" id="IPR006164">
    <property type="entry name" value="DNA_bd_Ku70/Ku80"/>
</dbReference>
<proteinExistence type="inferred from homology"/>
<keyword evidence="7" id="KW-0547">Nucleotide-binding</keyword>
<evidence type="ECO:0000256" key="15">
    <source>
        <dbReference type="ARBA" id="ARBA00023204"/>
    </source>
</evidence>
<dbReference type="GeneID" id="13886476"/>
<dbReference type="Proteomes" id="UP000005220">
    <property type="component" value="Chromosome 1"/>
</dbReference>
<dbReference type="EMBL" id="HE650821">
    <property type="protein sequence ID" value="CCF55497.1"/>
    <property type="molecule type" value="Genomic_DNA"/>
</dbReference>
<dbReference type="HOGENOM" id="CLU_029650_0_0_1"/>
<evidence type="ECO:0000256" key="6">
    <source>
        <dbReference type="ARBA" id="ARBA00022454"/>
    </source>
</evidence>